<protein>
    <submittedName>
        <fullName evidence="1">Uncharacterized protein</fullName>
    </submittedName>
</protein>
<name>A0A3P7J7A3_STRVU</name>
<reference evidence="1 2" key="1">
    <citation type="submission" date="2018-11" db="EMBL/GenBank/DDBJ databases">
        <authorList>
            <consortium name="Pathogen Informatics"/>
        </authorList>
    </citation>
    <scope>NUCLEOTIDE SEQUENCE [LARGE SCALE GENOMIC DNA]</scope>
</reference>
<dbReference type="Proteomes" id="UP000270094">
    <property type="component" value="Unassembled WGS sequence"/>
</dbReference>
<dbReference type="AlphaFoldDB" id="A0A3P7J7A3"/>
<dbReference type="OrthoDB" id="5912862at2759"/>
<evidence type="ECO:0000313" key="2">
    <source>
        <dbReference type="Proteomes" id="UP000270094"/>
    </source>
</evidence>
<organism evidence="1 2">
    <name type="scientific">Strongylus vulgaris</name>
    <name type="common">Blood worm</name>
    <dbReference type="NCBI Taxonomy" id="40348"/>
    <lineage>
        <taxon>Eukaryota</taxon>
        <taxon>Metazoa</taxon>
        <taxon>Ecdysozoa</taxon>
        <taxon>Nematoda</taxon>
        <taxon>Chromadorea</taxon>
        <taxon>Rhabditida</taxon>
        <taxon>Rhabditina</taxon>
        <taxon>Rhabditomorpha</taxon>
        <taxon>Strongyloidea</taxon>
        <taxon>Strongylidae</taxon>
        <taxon>Strongylus</taxon>
    </lineage>
</organism>
<keyword evidence="2" id="KW-1185">Reference proteome</keyword>
<evidence type="ECO:0000313" key="1">
    <source>
        <dbReference type="EMBL" id="VDM72217.1"/>
    </source>
</evidence>
<accession>A0A3P7J7A3</accession>
<dbReference type="EMBL" id="UYYB01024275">
    <property type="protein sequence ID" value="VDM72217.1"/>
    <property type="molecule type" value="Genomic_DNA"/>
</dbReference>
<gene>
    <name evidence="1" type="ORF">SVUK_LOCUS7215</name>
</gene>
<proteinExistence type="predicted"/>
<sequence length="166" mass="19205">NQKHFEATGTNPCTDEVLFGHVRYLEQTVGERLFEHGKHIFVKTENDNERVARVEVCCKGKLFVSYLNIDDKERKEDIDGEITINDVVTNVFEVDQSKKRVLGEEKDKRRKWDFLDVQEITKYKDMLDSSLNELIEVRKVNTLSFKTPSSRGVCFVVACSLTWAAL</sequence>
<feature type="non-terminal residue" evidence="1">
    <location>
        <position position="1"/>
    </location>
</feature>